<comment type="subcellular location">
    <subcellularLocation>
        <location evidence="1">Cell membrane</location>
        <topology evidence="1">Multi-pass membrane protein</topology>
    </subcellularLocation>
</comment>
<feature type="transmembrane region" description="Helical" evidence="6">
    <location>
        <begin position="226"/>
        <end position="251"/>
    </location>
</feature>
<dbReference type="PROSITE" id="PS50850">
    <property type="entry name" value="MFS"/>
    <property type="match status" value="1"/>
</dbReference>
<feature type="transmembrane region" description="Helical" evidence="6">
    <location>
        <begin position="392"/>
        <end position="414"/>
    </location>
</feature>
<reference evidence="8" key="1">
    <citation type="submission" date="2007-04" db="EMBL/GenBank/DDBJ databases">
        <authorList>
            <consortium name="US DOE Joint Genome Institute"/>
            <person name="Copeland A."/>
            <person name="Lucas S."/>
            <person name="Lapidus A."/>
            <person name="Barry K."/>
            <person name="Detter J.C."/>
            <person name="Glavina del Rio T."/>
            <person name="Hammon N."/>
            <person name="Israni S."/>
            <person name="Dalin E."/>
            <person name="Tice H."/>
            <person name="Pitluck S."/>
            <person name="Chain P."/>
            <person name="Malfatti S."/>
            <person name="Shin M."/>
            <person name="Vergez L."/>
            <person name="Schmutz J."/>
            <person name="Larimer F."/>
            <person name="Land M."/>
            <person name="Hauser L."/>
            <person name="Kyrpides N."/>
            <person name="Mikhailova N."/>
            <person name="Miller C."/>
            <person name="Richardson P."/>
        </authorList>
    </citation>
    <scope>NUCLEOTIDE SEQUENCE</scope>
    <source>
        <strain evidence="8">PYR-GCK</strain>
    </source>
</reference>
<dbReference type="EMBL" id="CP000656">
    <property type="protein sequence ID" value="ABP45914.1"/>
    <property type="molecule type" value="Genomic_DNA"/>
</dbReference>
<dbReference type="InterPro" id="IPR020846">
    <property type="entry name" value="MFS_dom"/>
</dbReference>
<feature type="transmembrane region" description="Helical" evidence="6">
    <location>
        <begin position="296"/>
        <end position="317"/>
    </location>
</feature>
<dbReference type="InterPro" id="IPR036259">
    <property type="entry name" value="MFS_trans_sf"/>
</dbReference>
<sequence>MSAPAAAETTSDTHGPTRAWSAVCVLAVVGTLNYADRFLPAVLAEPIREDLSLSDTAIGVINGFGFLAVYALIGIPIARISDRGAYGLVISGCLSLWGVMTMLGGAVQSGFQLAMTRVGVAIGEAGSTPAAHAYVARNFAPERRAAPLAVITLAIPLASAASLIGGGLLAQALGWRTAFVVMGAISVLFVPVVLAVVGRRQKPLVESVAVQQVPVKWWDILRKPSYLAIVAGAASISVAGYALTTFAPAFLMRARGMTLGDVGLQYGIASGVTGILGLLVVGKVADRLSARDPRWLLWLVALMTAALIPFSTLGLLVASPGLAVLFISLSYVVGTAYMAPSIAAIQRLVPAEQRATASAIFLFFSAILGSAGPFVAGLISDAMKAELGSGSLGRALLCVVPVMHLVAIGCYLLASRRYLRELVN</sequence>
<feature type="transmembrane region" description="Helical" evidence="6">
    <location>
        <begin position="175"/>
        <end position="197"/>
    </location>
</feature>
<reference evidence="8" key="2">
    <citation type="journal article" date="2013" name="PLoS ONE">
        <title>A Gene Expression Study of the Activities of Aromatic Ring-Cleavage Dioxygenases in Mycobacterium gilvum PYR-GCK to Changes in Salinity and pH during Pyrene Degradation.</title>
        <authorList>
            <person name="Badejo A.C."/>
            <person name="Badejo A.O."/>
            <person name="Shin K.H."/>
            <person name="Chai Y.G."/>
        </authorList>
    </citation>
    <scope>NUCLEOTIDE SEQUENCE [LARGE SCALE GENOMIC DNA]</scope>
    <source>
        <strain evidence="8">PYR-GCK</strain>
    </source>
</reference>
<feature type="transmembrane region" description="Helical" evidence="6">
    <location>
        <begin position="19"/>
        <end position="35"/>
    </location>
</feature>
<dbReference type="OrthoDB" id="7497327at2"/>
<feature type="transmembrane region" description="Helical" evidence="6">
    <location>
        <begin position="56"/>
        <end position="78"/>
    </location>
</feature>
<dbReference type="Pfam" id="PF07690">
    <property type="entry name" value="MFS_1"/>
    <property type="match status" value="1"/>
</dbReference>
<evidence type="ECO:0000259" key="7">
    <source>
        <dbReference type="PROSITE" id="PS50850"/>
    </source>
</evidence>
<feature type="transmembrane region" description="Helical" evidence="6">
    <location>
        <begin position="263"/>
        <end position="284"/>
    </location>
</feature>
<proteinExistence type="predicted"/>
<dbReference type="Gene3D" id="1.20.1250.20">
    <property type="entry name" value="MFS general substrate transporter like domains"/>
    <property type="match status" value="1"/>
</dbReference>
<dbReference type="KEGG" id="mgi:Mflv_3439"/>
<dbReference type="PANTHER" id="PTHR23505:SF79">
    <property type="entry name" value="PROTEIN SPINSTER"/>
    <property type="match status" value="1"/>
</dbReference>
<feature type="transmembrane region" description="Helical" evidence="6">
    <location>
        <begin position="323"/>
        <end position="345"/>
    </location>
</feature>
<protein>
    <submittedName>
        <fullName evidence="8">Major facilitator superfamily MFS_1</fullName>
    </submittedName>
</protein>
<evidence type="ECO:0000256" key="3">
    <source>
        <dbReference type="ARBA" id="ARBA00022692"/>
    </source>
</evidence>
<keyword evidence="4 6" id="KW-1133">Transmembrane helix</keyword>
<name>A4TA52_MYCGI</name>
<evidence type="ECO:0000256" key="1">
    <source>
        <dbReference type="ARBA" id="ARBA00004651"/>
    </source>
</evidence>
<keyword evidence="5 6" id="KW-0472">Membrane</keyword>
<dbReference type="AlphaFoldDB" id="A4TA52"/>
<dbReference type="GO" id="GO:0022857">
    <property type="term" value="F:transmembrane transporter activity"/>
    <property type="evidence" value="ECO:0007669"/>
    <property type="project" value="InterPro"/>
</dbReference>
<dbReference type="eggNOG" id="COG2271">
    <property type="taxonomic scope" value="Bacteria"/>
</dbReference>
<evidence type="ECO:0000313" key="8">
    <source>
        <dbReference type="EMBL" id="ABP45914.1"/>
    </source>
</evidence>
<evidence type="ECO:0000256" key="5">
    <source>
        <dbReference type="ARBA" id="ARBA00023136"/>
    </source>
</evidence>
<feature type="transmembrane region" description="Helical" evidence="6">
    <location>
        <begin position="357"/>
        <end position="380"/>
    </location>
</feature>
<dbReference type="InterPro" id="IPR011701">
    <property type="entry name" value="MFS"/>
</dbReference>
<evidence type="ECO:0000256" key="6">
    <source>
        <dbReference type="SAM" id="Phobius"/>
    </source>
</evidence>
<dbReference type="HOGENOM" id="CLU_001265_5_12_11"/>
<evidence type="ECO:0000256" key="4">
    <source>
        <dbReference type="ARBA" id="ARBA00022989"/>
    </source>
</evidence>
<feature type="transmembrane region" description="Helical" evidence="6">
    <location>
        <begin position="84"/>
        <end position="107"/>
    </location>
</feature>
<dbReference type="PANTHER" id="PTHR23505">
    <property type="entry name" value="SPINSTER"/>
    <property type="match status" value="1"/>
</dbReference>
<gene>
    <name evidence="8" type="ordered locus">Mflv_3439</name>
</gene>
<dbReference type="STRING" id="350054.Mflv_3439"/>
<accession>A4TA52</accession>
<feature type="domain" description="Major facilitator superfamily (MFS) profile" evidence="7">
    <location>
        <begin position="22"/>
        <end position="418"/>
    </location>
</feature>
<keyword evidence="3 6" id="KW-0812">Transmembrane</keyword>
<feature type="transmembrane region" description="Helical" evidence="6">
    <location>
        <begin position="146"/>
        <end position="169"/>
    </location>
</feature>
<dbReference type="GO" id="GO:0005886">
    <property type="term" value="C:plasma membrane"/>
    <property type="evidence" value="ECO:0007669"/>
    <property type="project" value="UniProtKB-SubCell"/>
</dbReference>
<keyword evidence="2" id="KW-0813">Transport</keyword>
<dbReference type="InterPro" id="IPR044770">
    <property type="entry name" value="MFS_spinster-like"/>
</dbReference>
<dbReference type="CDD" id="cd17328">
    <property type="entry name" value="MFS_spinster_like"/>
    <property type="match status" value="1"/>
</dbReference>
<dbReference type="SUPFAM" id="SSF103473">
    <property type="entry name" value="MFS general substrate transporter"/>
    <property type="match status" value="1"/>
</dbReference>
<organism evidence="8">
    <name type="scientific">Mycolicibacterium gilvum (strain PYR-GCK)</name>
    <name type="common">Mycobacterium gilvum (strain PYR-GCK)</name>
    <dbReference type="NCBI Taxonomy" id="350054"/>
    <lineage>
        <taxon>Bacteria</taxon>
        <taxon>Bacillati</taxon>
        <taxon>Actinomycetota</taxon>
        <taxon>Actinomycetes</taxon>
        <taxon>Mycobacteriales</taxon>
        <taxon>Mycobacteriaceae</taxon>
        <taxon>Mycolicibacterium</taxon>
    </lineage>
</organism>
<evidence type="ECO:0000256" key="2">
    <source>
        <dbReference type="ARBA" id="ARBA00022448"/>
    </source>
</evidence>